<name>A0A3S5AWB8_9PLAT</name>
<gene>
    <name evidence="1" type="ORF">PXEA_LOCUS167</name>
</gene>
<evidence type="ECO:0000313" key="1">
    <source>
        <dbReference type="EMBL" id="VEL06727.1"/>
    </source>
</evidence>
<accession>A0A3S5AWB8</accession>
<keyword evidence="2" id="KW-1185">Reference proteome</keyword>
<protein>
    <submittedName>
        <fullName evidence="1">Uncharacterized protein</fullName>
    </submittedName>
</protein>
<dbReference type="EMBL" id="CAAALY010000308">
    <property type="protein sequence ID" value="VEL06727.1"/>
    <property type="molecule type" value="Genomic_DNA"/>
</dbReference>
<reference evidence="1" key="1">
    <citation type="submission" date="2018-11" db="EMBL/GenBank/DDBJ databases">
        <authorList>
            <consortium name="Pathogen Informatics"/>
        </authorList>
    </citation>
    <scope>NUCLEOTIDE SEQUENCE</scope>
</reference>
<dbReference type="AlphaFoldDB" id="A0A3S5AWB8"/>
<sequence length="552" mass="57780">MVKTGIGFLPRRLVTYPCSISSDSKPSSHLASPWHQQQQLLSSTSSLLPQVSSGGIGDTALTSSFFSSPVPHLASDFLPSPVSGTISYSTASISSVAASTIHMPSLSKASNSGHMLTGSTLTTNASVAPISTITDNCSCNINLPLLAGSGHGMVARSVLQSSTGVLSNYTVPKQVQLHQAHNLHQQYQQQHTVSLTFPEPLDLEARLIFPTSLASLDVTDSLISSSDTATLLTTSHLATQGMEIASTFVNGVTAMHAAMPCSEGIFHSVPSAFSANPTSVSTSTAIAYNADITSSYSGTSDQFHLPLDTRTSSYIGSRIHLLSPTSPTEAFSGDSIAIASPEPKYPQVHISHPQQSALFSPAQQHTPQPKLHQHQQLPHSGFLLLGRQLVSGSTNLLSSNKSSMEHTATSTAAATELLSTVGVPGIGHDIRLVHSPSGRFQQVQTPGIFFGPSLDNSPQIGMLSVNHRHFGIPVVSLPANNVASTGLFLSTADTNAAVNVSVSGIETGARRLLLADELLGTDVTSNQLLGLNELEMAGLLGPPFNLSVSSSQ</sequence>
<organism evidence="1 2">
    <name type="scientific">Protopolystoma xenopodis</name>
    <dbReference type="NCBI Taxonomy" id="117903"/>
    <lineage>
        <taxon>Eukaryota</taxon>
        <taxon>Metazoa</taxon>
        <taxon>Spiralia</taxon>
        <taxon>Lophotrochozoa</taxon>
        <taxon>Platyhelminthes</taxon>
        <taxon>Monogenea</taxon>
        <taxon>Polyopisthocotylea</taxon>
        <taxon>Polystomatidea</taxon>
        <taxon>Polystomatidae</taxon>
        <taxon>Protopolystoma</taxon>
    </lineage>
</organism>
<comment type="caution">
    <text evidence="1">The sequence shown here is derived from an EMBL/GenBank/DDBJ whole genome shotgun (WGS) entry which is preliminary data.</text>
</comment>
<dbReference type="Proteomes" id="UP000784294">
    <property type="component" value="Unassembled WGS sequence"/>
</dbReference>
<proteinExistence type="predicted"/>
<evidence type="ECO:0000313" key="2">
    <source>
        <dbReference type="Proteomes" id="UP000784294"/>
    </source>
</evidence>